<evidence type="ECO:0000256" key="4">
    <source>
        <dbReference type="ARBA" id="ARBA00022475"/>
    </source>
</evidence>
<evidence type="ECO:0000256" key="2">
    <source>
        <dbReference type="ARBA" id="ARBA00010145"/>
    </source>
</evidence>
<sequence length="313" mass="34077">MGEFLNAVSAVFVIFSLMAVGILLGKLKFMTATEKKFVSRYVINIAVPLNTIVGIQKNLKRSDMLEMGQLLLVPLITILICLAVSILVAKMLKLPKRRSGVFVALAFLSNTLFIGLPMAQELFGDVSLPYVMIYYMCSTVFTQTVALMLVERSGEAAEQTGKKQNLLVSLFTKPPILGIIAAYVLLLLDIRLPRIAMSFMNYVSATVTPLALFYCGFVIYELGKKSLRLEHGIPAMIALRLLFAPLVSILVTRALGVTGLPQKVFLIEAALPSVSQITVMAGAYGADEQYAAIGSVLSTIGIFITVPILMVLF</sequence>
<dbReference type="RefSeq" id="WP_009533698.1">
    <property type="nucleotide sequence ID" value="NZ_JH590864.1"/>
</dbReference>
<comment type="similarity">
    <text evidence="2">Belongs to the auxin efflux carrier (TC 2.A.69) family.</text>
</comment>
<dbReference type="AlphaFoldDB" id="A0AA36Y3U6"/>
<evidence type="ECO:0000256" key="5">
    <source>
        <dbReference type="ARBA" id="ARBA00022692"/>
    </source>
</evidence>
<accession>A0AA36Y3U6</accession>
<dbReference type="GO" id="GO:0005886">
    <property type="term" value="C:plasma membrane"/>
    <property type="evidence" value="ECO:0007669"/>
    <property type="project" value="UniProtKB-SubCell"/>
</dbReference>
<proteinExistence type="inferred from homology"/>
<dbReference type="GO" id="GO:0055085">
    <property type="term" value="P:transmembrane transport"/>
    <property type="evidence" value="ECO:0007669"/>
    <property type="project" value="InterPro"/>
</dbReference>
<feature type="transmembrane region" description="Helical" evidence="8">
    <location>
        <begin position="200"/>
        <end position="220"/>
    </location>
</feature>
<dbReference type="Gene3D" id="1.20.1530.20">
    <property type="match status" value="1"/>
</dbReference>
<keyword evidence="7 8" id="KW-0472">Membrane</keyword>
<evidence type="ECO:0000256" key="3">
    <source>
        <dbReference type="ARBA" id="ARBA00022448"/>
    </source>
</evidence>
<feature type="transmembrane region" description="Helical" evidence="8">
    <location>
        <begin position="6"/>
        <end position="25"/>
    </location>
</feature>
<reference evidence="9 10" key="1">
    <citation type="submission" date="2011-10" db="EMBL/GenBank/DDBJ databases">
        <title>The Genome Sequence of Lachnospiraceae bacterium ACC2.</title>
        <authorList>
            <consortium name="The Broad Institute Genome Sequencing Platform"/>
            <person name="Earl A."/>
            <person name="Ward D."/>
            <person name="Feldgarden M."/>
            <person name="Gevers D."/>
            <person name="Sizova M."/>
            <person name="Hazen A."/>
            <person name="Epstein S."/>
            <person name="Young S.K."/>
            <person name="Zeng Q."/>
            <person name="Gargeya S."/>
            <person name="Fitzgerald M."/>
            <person name="Haas B."/>
            <person name="Abouelleil A."/>
            <person name="Alvarado L."/>
            <person name="Arachchi H.M."/>
            <person name="Berlin A."/>
            <person name="Brown A."/>
            <person name="Chapman S.B."/>
            <person name="Chen Z."/>
            <person name="Dunbar C."/>
            <person name="Freedman E."/>
            <person name="Gearin G."/>
            <person name="Goldberg J."/>
            <person name="Griggs A."/>
            <person name="Gujja S."/>
            <person name="Heiman D."/>
            <person name="Howarth C."/>
            <person name="Larson L."/>
            <person name="Lui A."/>
            <person name="MacDonald P.J.P."/>
            <person name="Montmayeur A."/>
            <person name="Murphy C."/>
            <person name="Neiman D."/>
            <person name="Pearson M."/>
            <person name="Priest M."/>
            <person name="Roberts A."/>
            <person name="Saif S."/>
            <person name="Shea T."/>
            <person name="Shenoy N."/>
            <person name="Sisk P."/>
            <person name="Stolte C."/>
            <person name="Sykes S."/>
            <person name="Wortman J."/>
            <person name="Nusbaum C."/>
            <person name="Birren B."/>
        </authorList>
    </citation>
    <scope>NUCLEOTIDE SEQUENCE [LARGE SCALE GENOMIC DNA]</scope>
    <source>
        <strain evidence="9 10">ACC2</strain>
    </source>
</reference>
<evidence type="ECO:0000313" key="9">
    <source>
        <dbReference type="EMBL" id="EHO15969.1"/>
    </source>
</evidence>
<feature type="transmembrane region" description="Helical" evidence="8">
    <location>
        <begin position="37"/>
        <end position="55"/>
    </location>
</feature>
<feature type="transmembrane region" description="Helical" evidence="8">
    <location>
        <begin position="290"/>
        <end position="312"/>
    </location>
</feature>
<dbReference type="InterPro" id="IPR004776">
    <property type="entry name" value="Mem_transp_PIN-like"/>
</dbReference>
<dbReference type="EMBL" id="AGEL01000014">
    <property type="protein sequence ID" value="EHO15969.1"/>
    <property type="molecule type" value="Genomic_DNA"/>
</dbReference>
<evidence type="ECO:0000256" key="7">
    <source>
        <dbReference type="ARBA" id="ARBA00023136"/>
    </source>
</evidence>
<organism evidence="9 10">
    <name type="scientific">Stomatobaculum longum</name>
    <dbReference type="NCBI Taxonomy" id="796942"/>
    <lineage>
        <taxon>Bacteria</taxon>
        <taxon>Bacillati</taxon>
        <taxon>Bacillota</taxon>
        <taxon>Clostridia</taxon>
        <taxon>Lachnospirales</taxon>
        <taxon>Lachnospiraceae</taxon>
        <taxon>Stomatobaculum</taxon>
    </lineage>
</organism>
<protein>
    <recommendedName>
        <fullName evidence="11">Auxin efflux carrier</fullName>
    </recommendedName>
</protein>
<keyword evidence="10" id="KW-1185">Reference proteome</keyword>
<dbReference type="PANTHER" id="PTHR36838">
    <property type="entry name" value="AUXIN EFFLUX CARRIER FAMILY PROTEIN"/>
    <property type="match status" value="1"/>
</dbReference>
<keyword evidence="3" id="KW-0813">Transport</keyword>
<dbReference type="GeneID" id="86941597"/>
<feature type="transmembrane region" description="Helical" evidence="8">
    <location>
        <begin position="67"/>
        <end position="89"/>
    </location>
</feature>
<comment type="subcellular location">
    <subcellularLocation>
        <location evidence="1">Cell membrane</location>
        <topology evidence="1">Multi-pass membrane protein</topology>
    </subcellularLocation>
</comment>
<evidence type="ECO:0000256" key="6">
    <source>
        <dbReference type="ARBA" id="ARBA00022989"/>
    </source>
</evidence>
<dbReference type="InterPro" id="IPR038770">
    <property type="entry name" value="Na+/solute_symporter_sf"/>
</dbReference>
<name>A0AA36Y3U6_9FIRM</name>
<dbReference type="PANTHER" id="PTHR36838:SF1">
    <property type="entry name" value="SLR1864 PROTEIN"/>
    <property type="match status" value="1"/>
</dbReference>
<dbReference type="Proteomes" id="UP000018466">
    <property type="component" value="Unassembled WGS sequence"/>
</dbReference>
<gene>
    <name evidence="9" type="ORF">HMPREF9623_01880</name>
</gene>
<keyword evidence="5 8" id="KW-0812">Transmembrane</keyword>
<evidence type="ECO:0000256" key="8">
    <source>
        <dbReference type="SAM" id="Phobius"/>
    </source>
</evidence>
<dbReference type="Pfam" id="PF03547">
    <property type="entry name" value="Mem_trans"/>
    <property type="match status" value="1"/>
</dbReference>
<comment type="caution">
    <text evidence="9">The sequence shown here is derived from an EMBL/GenBank/DDBJ whole genome shotgun (WGS) entry which is preliminary data.</text>
</comment>
<keyword evidence="4" id="KW-1003">Cell membrane</keyword>
<feature type="transmembrane region" description="Helical" evidence="8">
    <location>
        <begin position="170"/>
        <end position="188"/>
    </location>
</feature>
<keyword evidence="6 8" id="KW-1133">Transmembrane helix</keyword>
<evidence type="ECO:0000256" key="1">
    <source>
        <dbReference type="ARBA" id="ARBA00004651"/>
    </source>
</evidence>
<feature type="transmembrane region" description="Helical" evidence="8">
    <location>
        <begin position="232"/>
        <end position="251"/>
    </location>
</feature>
<evidence type="ECO:0008006" key="11">
    <source>
        <dbReference type="Google" id="ProtNLM"/>
    </source>
</evidence>
<feature type="transmembrane region" description="Helical" evidence="8">
    <location>
        <begin position="131"/>
        <end position="150"/>
    </location>
</feature>
<feature type="transmembrane region" description="Helical" evidence="8">
    <location>
        <begin position="101"/>
        <end position="119"/>
    </location>
</feature>
<evidence type="ECO:0000313" key="10">
    <source>
        <dbReference type="Proteomes" id="UP000018466"/>
    </source>
</evidence>